<dbReference type="OrthoDB" id="73491at2759"/>
<feature type="region of interest" description="Disordered" evidence="1">
    <location>
        <begin position="1"/>
        <end position="287"/>
    </location>
</feature>
<feature type="compositionally biased region" description="Acidic residues" evidence="1">
    <location>
        <begin position="126"/>
        <end position="142"/>
    </location>
</feature>
<organism evidence="5">
    <name type="scientific">Enterobius vermicularis</name>
    <name type="common">Human pinworm</name>
    <dbReference type="NCBI Taxonomy" id="51028"/>
    <lineage>
        <taxon>Eukaryota</taxon>
        <taxon>Metazoa</taxon>
        <taxon>Ecdysozoa</taxon>
        <taxon>Nematoda</taxon>
        <taxon>Chromadorea</taxon>
        <taxon>Rhabditida</taxon>
        <taxon>Spirurina</taxon>
        <taxon>Oxyuridomorpha</taxon>
        <taxon>Oxyuroidea</taxon>
        <taxon>Oxyuridae</taxon>
        <taxon>Enterobius</taxon>
    </lineage>
</organism>
<evidence type="ECO:0000313" key="5">
    <source>
        <dbReference type="WBParaSite" id="EVEC_0000925901-mRNA-1"/>
    </source>
</evidence>
<feature type="compositionally biased region" description="Polar residues" evidence="1">
    <location>
        <begin position="183"/>
        <end position="194"/>
    </location>
</feature>
<dbReference type="STRING" id="51028.A0A0N4VEY1"/>
<gene>
    <name evidence="3" type="ORF">EVEC_LOCUS8700</name>
</gene>
<evidence type="ECO:0000313" key="3">
    <source>
        <dbReference type="EMBL" id="VDD93949.1"/>
    </source>
</evidence>
<feature type="compositionally biased region" description="Basic and acidic residues" evidence="1">
    <location>
        <begin position="364"/>
        <end position="386"/>
    </location>
</feature>
<dbReference type="WBParaSite" id="EVEC_0000925901-mRNA-1">
    <property type="protein sequence ID" value="EVEC_0000925901-mRNA-1"/>
    <property type="gene ID" value="EVEC_0000925901"/>
</dbReference>
<keyword evidence="4" id="KW-1185">Reference proteome</keyword>
<feature type="compositionally biased region" description="Basic and acidic residues" evidence="1">
    <location>
        <begin position="402"/>
        <end position="427"/>
    </location>
</feature>
<reference evidence="5" key="1">
    <citation type="submission" date="2017-02" db="UniProtKB">
        <authorList>
            <consortium name="WormBaseParasite"/>
        </authorList>
    </citation>
    <scope>IDENTIFICATION</scope>
</reference>
<feature type="compositionally biased region" description="Polar residues" evidence="1">
    <location>
        <begin position="83"/>
        <end position="101"/>
    </location>
</feature>
<dbReference type="Proteomes" id="UP000274131">
    <property type="component" value="Unassembled WGS sequence"/>
</dbReference>
<reference evidence="3 4" key="2">
    <citation type="submission" date="2018-10" db="EMBL/GenBank/DDBJ databases">
        <authorList>
            <consortium name="Pathogen Informatics"/>
        </authorList>
    </citation>
    <scope>NUCLEOTIDE SEQUENCE [LARGE SCALE GENOMIC DNA]</scope>
</reference>
<dbReference type="Pfam" id="PF12572">
    <property type="entry name" value="DUF3752"/>
    <property type="match status" value="1"/>
</dbReference>
<evidence type="ECO:0000256" key="1">
    <source>
        <dbReference type="SAM" id="MobiDB-lite"/>
    </source>
</evidence>
<feature type="compositionally biased region" description="Basic and acidic residues" evidence="1">
    <location>
        <begin position="330"/>
        <end position="350"/>
    </location>
</feature>
<accession>A0A0N4VEY1</accession>
<proteinExistence type="predicted"/>
<feature type="compositionally biased region" description="Polar residues" evidence="1">
    <location>
        <begin position="60"/>
        <end position="70"/>
    </location>
</feature>
<evidence type="ECO:0000259" key="2">
    <source>
        <dbReference type="Pfam" id="PF12572"/>
    </source>
</evidence>
<dbReference type="EMBL" id="UXUI01009562">
    <property type="protein sequence ID" value="VDD93949.1"/>
    <property type="molecule type" value="Genomic_DNA"/>
</dbReference>
<dbReference type="InterPro" id="IPR022226">
    <property type="entry name" value="DUF3752"/>
</dbReference>
<feature type="compositionally biased region" description="Polar residues" evidence="1">
    <location>
        <begin position="1"/>
        <end position="10"/>
    </location>
</feature>
<sequence length="457" mass="50883">MSSPKTSCDHNMQLPSLEELDSSEQLESNSSDQDDRENEDELSGVKSFFPALLPGDEPGPSQSNDFQEQHQYIPPDVRHDQNSRSSLYDQLPNSIGEQSVNEQDHLQQPVIGPSLPPGFLSHDNNDYDEDPEDPGDPEDPEESDNKSSLPKIPSNMSSLYSRPTLPSGFVQAPSLPDEEIRTSYGSMEGYSTVQIPPPEPASVRSSTWQHSSNYKRGYSKPSIGPMCPPDVLPTVSNSNKGISADRNESEDEVYGPCLPPEVVPGPSHQTSSIEMPIEGDEHSNQQDVDNIIGEVKSSRREEWMVQLPKKLGGYGLGPRTFSLGNDSSAGDDHAKREWTETPFEREKRLAADVAGDAGPSQQDSWERKRNAESDGAQERRAEELNKNRNLSLLEIHQRKRKGDAEETSSEKKIRQPFDREKDMEVKGLGRNLSTSEIKERMGQLNSRFACSSSKKYL</sequence>
<feature type="compositionally biased region" description="Polar residues" evidence="1">
    <location>
        <begin position="203"/>
        <end position="214"/>
    </location>
</feature>
<dbReference type="PANTHER" id="PTHR46370">
    <property type="entry name" value="GPALPP MOTIFS-CONTAINING PROTEIN 1"/>
    <property type="match status" value="1"/>
</dbReference>
<dbReference type="AlphaFoldDB" id="A0A0N4VEY1"/>
<feature type="region of interest" description="Disordered" evidence="1">
    <location>
        <begin position="310"/>
        <end position="434"/>
    </location>
</feature>
<feature type="domain" description="DUF3752" evidence="2">
    <location>
        <begin position="316"/>
        <end position="448"/>
    </location>
</feature>
<name>A0A0N4VEY1_ENTVE</name>
<dbReference type="InterPro" id="IPR046331">
    <property type="entry name" value="GPAM1-like"/>
</dbReference>
<evidence type="ECO:0000313" key="4">
    <source>
        <dbReference type="Proteomes" id="UP000274131"/>
    </source>
</evidence>
<feature type="compositionally biased region" description="Acidic residues" evidence="1">
    <location>
        <begin position="32"/>
        <end position="42"/>
    </location>
</feature>
<dbReference type="PANTHER" id="PTHR46370:SF1">
    <property type="entry name" value="GPALPP MOTIFS-CONTAINING PROTEIN 1"/>
    <property type="match status" value="1"/>
</dbReference>
<protein>
    <submittedName>
        <fullName evidence="5">DUF3752 domain-containing protein</fullName>
    </submittedName>
</protein>